<reference evidence="2" key="1">
    <citation type="submission" date="2023-01" db="EMBL/GenBank/DDBJ databases">
        <title>Human gut microbiome strain richness.</title>
        <authorList>
            <person name="Chen-Liaw A."/>
        </authorList>
    </citation>
    <scope>NUCLEOTIDE SEQUENCE</scope>
    <source>
        <strain evidence="2">1001287st1_F4_1001285I_161205</strain>
        <strain evidence="1">2225st1_A6_2225SCRN_200828</strain>
    </source>
</reference>
<name>A0AAW6CIF9_FLAPL</name>
<evidence type="ECO:0000313" key="2">
    <source>
        <dbReference type="EMBL" id="MDB7933462.1"/>
    </source>
</evidence>
<dbReference type="AlphaFoldDB" id="A0AAW6CIF9"/>
<dbReference type="Proteomes" id="UP001211006">
    <property type="component" value="Unassembled WGS sequence"/>
</dbReference>
<proteinExistence type="predicted"/>
<sequence>MRKRKLNAQNEALAVWRALEPQIVEAVRRETADCVRQKKLTVVTAPNGTTIGVMQPNDSTIFEIPYVSTLANVPVGTMVLVQYFYGMSNMIAVSLGDGTQPEGV</sequence>
<comment type="caution">
    <text evidence="2">The sequence shown here is derived from an EMBL/GenBank/DDBJ whole genome shotgun (WGS) entry which is preliminary data.</text>
</comment>
<dbReference type="EMBL" id="JAQLWO010000002">
    <property type="protein sequence ID" value="MDB7904820.1"/>
    <property type="molecule type" value="Genomic_DNA"/>
</dbReference>
<accession>A0AAW6CIF9</accession>
<evidence type="ECO:0000313" key="3">
    <source>
        <dbReference type="Proteomes" id="UP001211173"/>
    </source>
</evidence>
<dbReference type="Proteomes" id="UP001211173">
    <property type="component" value="Unassembled WGS sequence"/>
</dbReference>
<evidence type="ECO:0000313" key="1">
    <source>
        <dbReference type="EMBL" id="MDB7904820.1"/>
    </source>
</evidence>
<dbReference type="EMBL" id="JAQLWV010000013">
    <property type="protein sequence ID" value="MDB7933462.1"/>
    <property type="molecule type" value="Genomic_DNA"/>
</dbReference>
<gene>
    <name evidence="1" type="ORF">PND83_02395</name>
    <name evidence="2" type="ORF">PNE06_10305</name>
</gene>
<organism evidence="2 3">
    <name type="scientific">Flavonifractor plautii</name>
    <name type="common">Fusobacterium plautii</name>
    <dbReference type="NCBI Taxonomy" id="292800"/>
    <lineage>
        <taxon>Bacteria</taxon>
        <taxon>Bacillati</taxon>
        <taxon>Bacillota</taxon>
        <taxon>Clostridia</taxon>
        <taxon>Eubacteriales</taxon>
        <taxon>Oscillospiraceae</taxon>
        <taxon>Flavonifractor</taxon>
    </lineage>
</organism>
<protein>
    <submittedName>
        <fullName evidence="2">Uncharacterized protein</fullName>
    </submittedName>
</protein>
<dbReference type="RefSeq" id="WP_195384038.1">
    <property type="nucleotide sequence ID" value="NZ_BAABXT010000001.1"/>
</dbReference>